<feature type="region of interest" description="Disordered" evidence="1">
    <location>
        <begin position="538"/>
        <end position="562"/>
    </location>
</feature>
<evidence type="ECO:0000313" key="5">
    <source>
        <dbReference type="Proteomes" id="UP001152797"/>
    </source>
</evidence>
<organism evidence="3">
    <name type="scientific">Cladocopium goreaui</name>
    <dbReference type="NCBI Taxonomy" id="2562237"/>
    <lineage>
        <taxon>Eukaryota</taxon>
        <taxon>Sar</taxon>
        <taxon>Alveolata</taxon>
        <taxon>Dinophyceae</taxon>
        <taxon>Suessiales</taxon>
        <taxon>Symbiodiniaceae</taxon>
        <taxon>Cladocopium</taxon>
    </lineage>
</organism>
<feature type="region of interest" description="Disordered" evidence="1">
    <location>
        <begin position="892"/>
        <end position="934"/>
    </location>
</feature>
<name>A0A9P1FJR9_9DINO</name>
<keyword evidence="2" id="KW-0812">Transmembrane</keyword>
<feature type="transmembrane region" description="Helical" evidence="2">
    <location>
        <begin position="150"/>
        <end position="177"/>
    </location>
</feature>
<evidence type="ECO:0000313" key="3">
    <source>
        <dbReference type="EMBL" id="CAI3976537.1"/>
    </source>
</evidence>
<feature type="transmembrane region" description="Helical" evidence="2">
    <location>
        <begin position="376"/>
        <end position="397"/>
    </location>
</feature>
<keyword evidence="2" id="KW-0472">Membrane</keyword>
<feature type="transmembrane region" description="Helical" evidence="2">
    <location>
        <begin position="231"/>
        <end position="251"/>
    </location>
</feature>
<evidence type="ECO:0000256" key="2">
    <source>
        <dbReference type="SAM" id="Phobius"/>
    </source>
</evidence>
<dbReference type="EMBL" id="CAMXCT020000278">
    <property type="protein sequence ID" value="CAL1129912.1"/>
    <property type="molecule type" value="Genomic_DNA"/>
</dbReference>
<feature type="transmembrane region" description="Helical" evidence="2">
    <location>
        <begin position="197"/>
        <end position="219"/>
    </location>
</feature>
<feature type="transmembrane region" description="Helical" evidence="2">
    <location>
        <begin position="81"/>
        <end position="99"/>
    </location>
</feature>
<dbReference type="Pfam" id="PF04403">
    <property type="entry name" value="PqiA"/>
    <property type="match status" value="1"/>
</dbReference>
<feature type="transmembrane region" description="Helical" evidence="2">
    <location>
        <begin position="304"/>
        <end position="327"/>
    </location>
</feature>
<comment type="caution">
    <text evidence="3">The sequence shown here is derived from an EMBL/GenBank/DDBJ whole genome shotgun (WGS) entry which is preliminary data.</text>
</comment>
<reference evidence="4 5" key="2">
    <citation type="submission" date="2024-05" db="EMBL/GenBank/DDBJ databases">
        <authorList>
            <person name="Chen Y."/>
            <person name="Shah S."/>
            <person name="Dougan E. K."/>
            <person name="Thang M."/>
            <person name="Chan C."/>
        </authorList>
    </citation>
    <scope>NUCLEOTIDE SEQUENCE [LARGE SCALE GENOMIC DNA]</scope>
</reference>
<gene>
    <name evidence="3" type="ORF">C1SCF055_LOCUS4746</name>
</gene>
<dbReference type="OrthoDB" id="10456133at2759"/>
<feature type="transmembrane region" description="Helical" evidence="2">
    <location>
        <begin position="20"/>
        <end position="38"/>
    </location>
</feature>
<evidence type="ECO:0000313" key="4">
    <source>
        <dbReference type="EMBL" id="CAL4763849.1"/>
    </source>
</evidence>
<feature type="transmembrane region" description="Helical" evidence="2">
    <location>
        <begin position="417"/>
        <end position="444"/>
    </location>
</feature>
<sequence>MESKQMMYAEGAMEIAVEPLATAVGASLCWALGLGLLARPTGNTSGCSSFYGGAMVFVAGYALSVSSALSPNADTPTSAPYMAALSAVLPFCLLVQTWFEEKLPSCMEVANYLLTFVSAVTMQLSAPWPLQGPSYGLECLRRLEGFGQFPAAALAAYLLACLICLFAGIALVSHTVLDTGTLPSEKPLDRFIDPPRLALCFAVLCGAGSVATELALAIGMEAALNHSEAQYGTFALLLGFTLLLLVIRCSWECLQSLQVSLPKLAPLLFGSAAAFRVLQAQVLFRVISWQPRVQLFQGAIDLPSPVVCLGGALVLLSSMLFVSYHLIIDYDKAPYYEVNQDFIREASSPVEARRLEAHHRCHSVLQSELWKKGWQWLGVIVCGISYYMGIPRALFLIPPPDVLATGKAVERSNLQLIVYLGKVGMPLASLMVLVFSVIIPLFKFATTFLVMHPPSSVTREQHVKFCELLCALSPYQMSDIFLVMLILAYLNTGFAAGGHGSGYECTLCSGFKSFFFYCFVSVFVAQVLEIEHAEALEESVETPGDGPDATSPSSLKGQEDLGNDRPGIYAVLRRAAVVPTVHMFGTKEIRVELKAGDLVEVVEVVRNPGEARIRGRIANPPGWISLLDLEDGHRWAERQEGRPDVEANLVKLVFFFAMWLLCTLTLLVLPAPPMSLQARSGGVIVYRQECLGCAESLPYPSSSMLFGCSVPSFQKLPARPLAPWVACRVVPVLKVIDNAGDKSMQVKYDMSMKNQMYGRSGDFIKGRELFAMVLISFKSPDHTEVLYNAHHLYMFNYYGDDQLEAFYNKWLDIIYNMKHDDLPSANSLRDTLFRKIEHSKLMAFDINRYKTYDEGHPEKTYASLTGMIKGYIARGKQERLLKDRERAVKLSLSSNKTTPALEDADKPAAPIKTKKENEAAASSTGGIFDKDKDPEEMTLQELIEAIGSRAKLESMYRRFTMEPNQSMGKRSNDTTHRSKEADLLGDVGSVYISAK</sequence>
<keyword evidence="5" id="KW-1185">Reference proteome</keyword>
<dbReference type="EMBL" id="CAMXCT030000278">
    <property type="protein sequence ID" value="CAL4763849.1"/>
    <property type="molecule type" value="Genomic_DNA"/>
</dbReference>
<dbReference type="InterPro" id="IPR007498">
    <property type="entry name" value="PqiA-like"/>
</dbReference>
<dbReference type="Proteomes" id="UP001152797">
    <property type="component" value="Unassembled WGS sequence"/>
</dbReference>
<feature type="compositionally biased region" description="Basic and acidic residues" evidence="1">
    <location>
        <begin position="970"/>
        <end position="981"/>
    </location>
</feature>
<protein>
    <submittedName>
        <fullName evidence="3">Uncharacterized protein</fullName>
    </submittedName>
</protein>
<feature type="transmembrane region" description="Helical" evidence="2">
    <location>
        <begin position="649"/>
        <end position="669"/>
    </location>
</feature>
<evidence type="ECO:0000256" key="1">
    <source>
        <dbReference type="SAM" id="MobiDB-lite"/>
    </source>
</evidence>
<proteinExistence type="predicted"/>
<feature type="transmembrane region" description="Helical" evidence="2">
    <location>
        <begin position="111"/>
        <end position="130"/>
    </location>
</feature>
<accession>A0A9P1FJR9</accession>
<reference evidence="3" key="1">
    <citation type="submission" date="2022-10" db="EMBL/GenBank/DDBJ databases">
        <authorList>
            <person name="Chen Y."/>
            <person name="Dougan E. K."/>
            <person name="Chan C."/>
            <person name="Rhodes N."/>
            <person name="Thang M."/>
        </authorList>
    </citation>
    <scope>NUCLEOTIDE SEQUENCE</scope>
</reference>
<dbReference type="AlphaFoldDB" id="A0A9P1FJR9"/>
<feature type="region of interest" description="Disordered" evidence="1">
    <location>
        <begin position="960"/>
        <end position="981"/>
    </location>
</feature>
<dbReference type="EMBL" id="CAMXCT010000278">
    <property type="protein sequence ID" value="CAI3976537.1"/>
    <property type="molecule type" value="Genomic_DNA"/>
</dbReference>
<keyword evidence="2" id="KW-1133">Transmembrane helix</keyword>
<feature type="transmembrane region" description="Helical" evidence="2">
    <location>
        <begin position="50"/>
        <end position="69"/>
    </location>
</feature>